<reference evidence="5" key="1">
    <citation type="journal article" date="2023" name="Mol. Phylogenet. Evol.">
        <title>Genome-scale phylogeny and comparative genomics of the fungal order Sordariales.</title>
        <authorList>
            <person name="Hensen N."/>
            <person name="Bonometti L."/>
            <person name="Westerberg I."/>
            <person name="Brannstrom I.O."/>
            <person name="Guillou S."/>
            <person name="Cros-Aarteil S."/>
            <person name="Calhoun S."/>
            <person name="Haridas S."/>
            <person name="Kuo A."/>
            <person name="Mondo S."/>
            <person name="Pangilinan J."/>
            <person name="Riley R."/>
            <person name="LaButti K."/>
            <person name="Andreopoulos B."/>
            <person name="Lipzen A."/>
            <person name="Chen C."/>
            <person name="Yan M."/>
            <person name="Daum C."/>
            <person name="Ng V."/>
            <person name="Clum A."/>
            <person name="Steindorff A."/>
            <person name="Ohm R.A."/>
            <person name="Martin F."/>
            <person name="Silar P."/>
            <person name="Natvig D.O."/>
            <person name="Lalanne C."/>
            <person name="Gautier V."/>
            <person name="Ament-Velasquez S.L."/>
            <person name="Kruys A."/>
            <person name="Hutchinson M.I."/>
            <person name="Powell A.J."/>
            <person name="Barry K."/>
            <person name="Miller A.N."/>
            <person name="Grigoriev I.V."/>
            <person name="Debuchy R."/>
            <person name="Gladieux P."/>
            <person name="Hiltunen Thoren M."/>
            <person name="Johannesson H."/>
        </authorList>
    </citation>
    <scope>NUCLEOTIDE SEQUENCE</scope>
    <source>
        <strain evidence="5">PSN309</strain>
    </source>
</reference>
<evidence type="ECO:0000313" key="6">
    <source>
        <dbReference type="Proteomes" id="UP001302126"/>
    </source>
</evidence>
<feature type="compositionally biased region" description="Basic and acidic residues" evidence="4">
    <location>
        <begin position="239"/>
        <end position="254"/>
    </location>
</feature>
<dbReference type="EMBL" id="MU864353">
    <property type="protein sequence ID" value="KAK4192664.1"/>
    <property type="molecule type" value="Genomic_DNA"/>
</dbReference>
<evidence type="ECO:0000256" key="2">
    <source>
        <dbReference type="ARBA" id="ARBA00007643"/>
    </source>
</evidence>
<comment type="similarity">
    <text evidence="2">Belongs to the TLS1 family.</text>
</comment>
<feature type="region of interest" description="Disordered" evidence="4">
    <location>
        <begin position="83"/>
        <end position="115"/>
    </location>
</feature>
<feature type="region of interest" description="Disordered" evidence="4">
    <location>
        <begin position="324"/>
        <end position="353"/>
    </location>
</feature>
<dbReference type="InterPro" id="IPR010756">
    <property type="entry name" value="Tls1-like"/>
</dbReference>
<name>A0AAN6X281_9PEZI</name>
<protein>
    <submittedName>
        <fullName evidence="5">Hepatocellular carcinoma-associated antigen 59-domain-containing protein</fullName>
    </submittedName>
</protein>
<feature type="compositionally biased region" description="Basic and acidic residues" evidence="4">
    <location>
        <begin position="261"/>
        <end position="270"/>
    </location>
</feature>
<keyword evidence="6" id="KW-1185">Reference proteome</keyword>
<keyword evidence="3" id="KW-0539">Nucleus</keyword>
<evidence type="ECO:0000256" key="3">
    <source>
        <dbReference type="ARBA" id="ARBA00023242"/>
    </source>
</evidence>
<sequence length="371" mass="41354">MEHTNSESAPEPQVIFRSRKNRKSDRSRPFEIENANSQIENATEAAPLVTETSAQHITTTDEDEEKGLSVAEAIRLRNARKHKHGGVGFRAGSTVHGENNGPVPEERSLVPHGSAEPESVIIGGITKRFAPQTGLSGELVNKHMEEYVESELARRKRQAAELSAQQEMEANNTGSTTGATMSNTNASVPGGPVVDSQRALQGKLFEVDLGDEARERTIQMTERARRRLQGQIDEEDESSDSRQRKVRIGPDGKPWRSRNRRGSDALKRDQQVEEFLSENKLDIYDVSTEQTPAVEDGEELAADDRIAEEFRREFMDAMAQRYRKKRTAVPVKPGPKPVQTEVLKGPKLGGSRNARAAMREILLKEQASKRR</sequence>
<dbReference type="Pfam" id="PF07052">
    <property type="entry name" value="Hep_59"/>
    <property type="match status" value="1"/>
</dbReference>
<proteinExistence type="inferred from homology"/>
<comment type="caution">
    <text evidence="5">The sequence shown here is derived from an EMBL/GenBank/DDBJ whole genome shotgun (WGS) entry which is preliminary data.</text>
</comment>
<dbReference type="PANTHER" id="PTHR13486">
    <property type="entry name" value="TELOMERE LENGTH AND SILENCING PROTEIN 1 TLS1 FAMILY MEMBER"/>
    <property type="match status" value="1"/>
</dbReference>
<comment type="subcellular location">
    <subcellularLocation>
        <location evidence="1">Nucleus</location>
    </subcellularLocation>
</comment>
<feature type="region of interest" description="Disordered" evidence="4">
    <location>
        <begin position="1"/>
        <end position="66"/>
    </location>
</feature>
<evidence type="ECO:0000256" key="4">
    <source>
        <dbReference type="SAM" id="MobiDB-lite"/>
    </source>
</evidence>
<gene>
    <name evidence="5" type="ORF">QBC35DRAFT_372886</name>
</gene>
<evidence type="ECO:0000313" key="5">
    <source>
        <dbReference type="EMBL" id="KAK4192664.1"/>
    </source>
</evidence>
<feature type="region of interest" description="Disordered" evidence="4">
    <location>
        <begin position="157"/>
        <end position="270"/>
    </location>
</feature>
<dbReference type="PANTHER" id="PTHR13486:SF2">
    <property type="entry name" value="SPLICING FACTOR C9ORF78"/>
    <property type="match status" value="1"/>
</dbReference>
<accession>A0AAN6X281</accession>
<dbReference type="GO" id="GO:0000398">
    <property type="term" value="P:mRNA splicing, via spliceosome"/>
    <property type="evidence" value="ECO:0007669"/>
    <property type="project" value="TreeGrafter"/>
</dbReference>
<evidence type="ECO:0000256" key="1">
    <source>
        <dbReference type="ARBA" id="ARBA00004123"/>
    </source>
</evidence>
<feature type="compositionally biased region" description="Polar residues" evidence="4">
    <location>
        <begin position="163"/>
        <end position="187"/>
    </location>
</feature>
<reference evidence="5" key="2">
    <citation type="submission" date="2023-05" db="EMBL/GenBank/DDBJ databases">
        <authorList>
            <consortium name="Lawrence Berkeley National Laboratory"/>
            <person name="Steindorff A."/>
            <person name="Hensen N."/>
            <person name="Bonometti L."/>
            <person name="Westerberg I."/>
            <person name="Brannstrom I.O."/>
            <person name="Guillou S."/>
            <person name="Cros-Aarteil S."/>
            <person name="Calhoun S."/>
            <person name="Haridas S."/>
            <person name="Kuo A."/>
            <person name="Mondo S."/>
            <person name="Pangilinan J."/>
            <person name="Riley R."/>
            <person name="Labutti K."/>
            <person name="Andreopoulos B."/>
            <person name="Lipzen A."/>
            <person name="Chen C."/>
            <person name="Yanf M."/>
            <person name="Daum C."/>
            <person name="Ng V."/>
            <person name="Clum A."/>
            <person name="Ohm R."/>
            <person name="Martin F."/>
            <person name="Silar P."/>
            <person name="Natvig D."/>
            <person name="Lalanne C."/>
            <person name="Gautier V."/>
            <person name="Ament-Velasquez S.L."/>
            <person name="Kruys A."/>
            <person name="Hutchinson M.I."/>
            <person name="Powell A.J."/>
            <person name="Barry K."/>
            <person name="Miller A.N."/>
            <person name="Grigoriev I.V."/>
            <person name="Debuchy R."/>
            <person name="Gladieux P."/>
            <person name="Thoren M.H."/>
            <person name="Johannesson H."/>
        </authorList>
    </citation>
    <scope>NUCLEOTIDE SEQUENCE</scope>
    <source>
        <strain evidence="5">PSN309</strain>
    </source>
</reference>
<organism evidence="5 6">
    <name type="scientific">Podospora australis</name>
    <dbReference type="NCBI Taxonomy" id="1536484"/>
    <lineage>
        <taxon>Eukaryota</taxon>
        <taxon>Fungi</taxon>
        <taxon>Dikarya</taxon>
        <taxon>Ascomycota</taxon>
        <taxon>Pezizomycotina</taxon>
        <taxon>Sordariomycetes</taxon>
        <taxon>Sordariomycetidae</taxon>
        <taxon>Sordariales</taxon>
        <taxon>Podosporaceae</taxon>
        <taxon>Podospora</taxon>
    </lineage>
</organism>
<dbReference type="AlphaFoldDB" id="A0AAN6X281"/>
<dbReference type="GO" id="GO:0005681">
    <property type="term" value="C:spliceosomal complex"/>
    <property type="evidence" value="ECO:0007669"/>
    <property type="project" value="TreeGrafter"/>
</dbReference>
<dbReference type="Proteomes" id="UP001302126">
    <property type="component" value="Unassembled WGS sequence"/>
</dbReference>